<dbReference type="Gene3D" id="3.30.40.10">
    <property type="entry name" value="Zinc/RING finger domain, C3HC4 (zinc finger)"/>
    <property type="match status" value="1"/>
</dbReference>
<evidence type="ECO:0000259" key="6">
    <source>
        <dbReference type="PROSITE" id="PS50089"/>
    </source>
</evidence>
<evidence type="ECO:0000256" key="3">
    <source>
        <dbReference type="ARBA" id="ARBA00022833"/>
    </source>
</evidence>
<dbReference type="Pfam" id="PF13639">
    <property type="entry name" value="zf-RING_2"/>
    <property type="match status" value="1"/>
</dbReference>
<protein>
    <recommendedName>
        <fullName evidence="6">RING-type domain-containing protein</fullName>
    </recommendedName>
</protein>
<dbReference type="Proteomes" id="UP001054837">
    <property type="component" value="Unassembled WGS sequence"/>
</dbReference>
<dbReference type="EMBL" id="BPLQ01002820">
    <property type="protein sequence ID" value="GIX95877.1"/>
    <property type="molecule type" value="Genomic_DNA"/>
</dbReference>
<evidence type="ECO:0000313" key="7">
    <source>
        <dbReference type="EMBL" id="GIX95877.1"/>
    </source>
</evidence>
<keyword evidence="1" id="KW-0479">Metal-binding</keyword>
<accession>A0AAV4PL07</accession>
<dbReference type="SUPFAM" id="SSF57850">
    <property type="entry name" value="RING/U-box"/>
    <property type="match status" value="1"/>
</dbReference>
<evidence type="ECO:0000256" key="5">
    <source>
        <dbReference type="SAM" id="MobiDB-lite"/>
    </source>
</evidence>
<dbReference type="PANTHER" id="PTHR23041">
    <property type="entry name" value="RING FINGER DOMAIN-CONTAINING"/>
    <property type="match status" value="1"/>
</dbReference>
<dbReference type="PROSITE" id="PS00518">
    <property type="entry name" value="ZF_RING_1"/>
    <property type="match status" value="1"/>
</dbReference>
<gene>
    <name evidence="7" type="ORF">CDAR_376961</name>
</gene>
<comment type="caution">
    <text evidence="7">The sequence shown here is derived from an EMBL/GenBank/DDBJ whole genome shotgun (WGS) entry which is preliminary data.</text>
</comment>
<sequence length="96" mass="11639">MNESAIVDESSEIKEKPRKKAKRKRRRLCKPPKRRRTLHCPICLEELSLSVFATTVCRHQFCKLCMRRWIENQKVCPVCRKRLNNAWIRRTFKKIK</sequence>
<dbReference type="SMART" id="SM00184">
    <property type="entry name" value="RING"/>
    <property type="match status" value="1"/>
</dbReference>
<keyword evidence="8" id="KW-1185">Reference proteome</keyword>
<dbReference type="InterPro" id="IPR017907">
    <property type="entry name" value="Znf_RING_CS"/>
</dbReference>
<dbReference type="PROSITE" id="PS50089">
    <property type="entry name" value="ZF_RING_2"/>
    <property type="match status" value="1"/>
</dbReference>
<evidence type="ECO:0000256" key="2">
    <source>
        <dbReference type="ARBA" id="ARBA00022771"/>
    </source>
</evidence>
<proteinExistence type="predicted"/>
<organism evidence="7 8">
    <name type="scientific">Caerostris darwini</name>
    <dbReference type="NCBI Taxonomy" id="1538125"/>
    <lineage>
        <taxon>Eukaryota</taxon>
        <taxon>Metazoa</taxon>
        <taxon>Ecdysozoa</taxon>
        <taxon>Arthropoda</taxon>
        <taxon>Chelicerata</taxon>
        <taxon>Arachnida</taxon>
        <taxon>Araneae</taxon>
        <taxon>Araneomorphae</taxon>
        <taxon>Entelegynae</taxon>
        <taxon>Araneoidea</taxon>
        <taxon>Araneidae</taxon>
        <taxon>Caerostris</taxon>
    </lineage>
</organism>
<feature type="compositionally biased region" description="Basic residues" evidence="5">
    <location>
        <begin position="16"/>
        <end position="30"/>
    </location>
</feature>
<keyword evidence="3" id="KW-0862">Zinc</keyword>
<dbReference type="PANTHER" id="PTHR23041:SF78">
    <property type="entry name" value="E3 UBIQUITIN-PROTEIN LIGASE RNF4"/>
    <property type="match status" value="1"/>
</dbReference>
<dbReference type="AlphaFoldDB" id="A0AAV4PL07"/>
<dbReference type="GO" id="GO:0008270">
    <property type="term" value="F:zinc ion binding"/>
    <property type="evidence" value="ECO:0007669"/>
    <property type="project" value="UniProtKB-KW"/>
</dbReference>
<dbReference type="InterPro" id="IPR047134">
    <property type="entry name" value="RNF4"/>
</dbReference>
<reference evidence="7 8" key="1">
    <citation type="submission" date="2021-06" db="EMBL/GenBank/DDBJ databases">
        <title>Caerostris darwini draft genome.</title>
        <authorList>
            <person name="Kono N."/>
            <person name="Arakawa K."/>
        </authorList>
    </citation>
    <scope>NUCLEOTIDE SEQUENCE [LARGE SCALE GENOMIC DNA]</scope>
</reference>
<evidence type="ECO:0000256" key="1">
    <source>
        <dbReference type="ARBA" id="ARBA00022723"/>
    </source>
</evidence>
<feature type="domain" description="RING-type" evidence="6">
    <location>
        <begin position="40"/>
        <end position="80"/>
    </location>
</feature>
<dbReference type="InterPro" id="IPR013083">
    <property type="entry name" value="Znf_RING/FYVE/PHD"/>
</dbReference>
<evidence type="ECO:0000313" key="8">
    <source>
        <dbReference type="Proteomes" id="UP001054837"/>
    </source>
</evidence>
<keyword evidence="2 4" id="KW-0863">Zinc-finger</keyword>
<dbReference type="InterPro" id="IPR001841">
    <property type="entry name" value="Znf_RING"/>
</dbReference>
<name>A0AAV4PL07_9ARAC</name>
<feature type="region of interest" description="Disordered" evidence="5">
    <location>
        <begin position="1"/>
        <end position="30"/>
    </location>
</feature>
<evidence type="ECO:0000256" key="4">
    <source>
        <dbReference type="PROSITE-ProRule" id="PRU00175"/>
    </source>
</evidence>